<dbReference type="PANTHER" id="PTHR43399">
    <property type="entry name" value="SUBTILISIN-RELATED"/>
    <property type="match status" value="1"/>
</dbReference>
<accession>A0ABW5TRH3</accession>
<protein>
    <submittedName>
        <fullName evidence="8">S8 family serine peptidase</fullName>
    </submittedName>
</protein>
<dbReference type="InterPro" id="IPR036852">
    <property type="entry name" value="Peptidase_S8/S53_dom_sf"/>
</dbReference>
<name>A0ABW5TRH3_9SPHI</name>
<dbReference type="InterPro" id="IPR034058">
    <property type="entry name" value="TagA/B/C/D_pept_dom"/>
</dbReference>
<dbReference type="Gene3D" id="3.40.50.200">
    <property type="entry name" value="Peptidase S8/S53 domain"/>
    <property type="match status" value="1"/>
</dbReference>
<evidence type="ECO:0000259" key="5">
    <source>
        <dbReference type="Pfam" id="PF00082"/>
    </source>
</evidence>
<dbReference type="InterPro" id="IPR013783">
    <property type="entry name" value="Ig-like_fold"/>
</dbReference>
<keyword evidence="9" id="KW-1185">Reference proteome</keyword>
<dbReference type="InterPro" id="IPR023828">
    <property type="entry name" value="Peptidase_S8_Ser-AS"/>
</dbReference>
<dbReference type="CDD" id="cd04842">
    <property type="entry name" value="Peptidases_S8_Kp43_protease"/>
    <property type="match status" value="1"/>
</dbReference>
<dbReference type="Pfam" id="PF00082">
    <property type="entry name" value="Peptidase_S8"/>
    <property type="match status" value="1"/>
</dbReference>
<feature type="active site" description="Charge relay system" evidence="4">
    <location>
        <position position="158"/>
    </location>
</feature>
<dbReference type="Pfam" id="PF18962">
    <property type="entry name" value="Por_Secre_tail"/>
    <property type="match status" value="1"/>
</dbReference>
<keyword evidence="2 4" id="KW-0378">Hydrolase</keyword>
<evidence type="ECO:0000313" key="9">
    <source>
        <dbReference type="Proteomes" id="UP001597546"/>
    </source>
</evidence>
<dbReference type="Proteomes" id="UP001597546">
    <property type="component" value="Unassembled WGS sequence"/>
</dbReference>
<dbReference type="EMBL" id="JBHULV010000028">
    <property type="protein sequence ID" value="MFD2731842.1"/>
    <property type="molecule type" value="Genomic_DNA"/>
</dbReference>
<organism evidence="8 9">
    <name type="scientific">Pedobacter alpinus</name>
    <dbReference type="NCBI Taxonomy" id="1590643"/>
    <lineage>
        <taxon>Bacteria</taxon>
        <taxon>Pseudomonadati</taxon>
        <taxon>Bacteroidota</taxon>
        <taxon>Sphingobacteriia</taxon>
        <taxon>Sphingobacteriales</taxon>
        <taxon>Sphingobacteriaceae</taxon>
        <taxon>Pedobacter</taxon>
    </lineage>
</organism>
<evidence type="ECO:0000313" key="8">
    <source>
        <dbReference type="EMBL" id="MFD2731842.1"/>
    </source>
</evidence>
<dbReference type="Gene3D" id="2.60.40.10">
    <property type="entry name" value="Immunoglobulins"/>
    <property type="match status" value="1"/>
</dbReference>
<dbReference type="InterPro" id="IPR015500">
    <property type="entry name" value="Peptidase_S8_subtilisin-rel"/>
</dbReference>
<evidence type="ECO:0000256" key="4">
    <source>
        <dbReference type="PROSITE-ProRule" id="PRU01240"/>
    </source>
</evidence>
<dbReference type="InterPro" id="IPR026444">
    <property type="entry name" value="Secre_tail"/>
</dbReference>
<comment type="similarity">
    <text evidence="4">Belongs to the peptidase S8 family.</text>
</comment>
<reference evidence="9" key="1">
    <citation type="journal article" date="2019" name="Int. J. Syst. Evol. Microbiol.">
        <title>The Global Catalogue of Microorganisms (GCM) 10K type strain sequencing project: providing services to taxonomists for standard genome sequencing and annotation.</title>
        <authorList>
            <consortium name="The Broad Institute Genomics Platform"/>
            <consortium name="The Broad Institute Genome Sequencing Center for Infectious Disease"/>
            <person name="Wu L."/>
            <person name="Ma J."/>
        </authorList>
    </citation>
    <scope>NUCLEOTIDE SEQUENCE [LARGE SCALE GENOMIC DNA]</scope>
    <source>
        <strain evidence="9">KCTC 42456</strain>
    </source>
</reference>
<dbReference type="InterPro" id="IPR000209">
    <property type="entry name" value="Peptidase_S8/S53_dom"/>
</dbReference>
<keyword evidence="3 4" id="KW-0720">Serine protease</keyword>
<dbReference type="PRINTS" id="PR00723">
    <property type="entry name" value="SUBTILISIN"/>
</dbReference>
<dbReference type="PROSITE" id="PS00138">
    <property type="entry name" value="SUBTILASE_SER"/>
    <property type="match status" value="1"/>
</dbReference>
<dbReference type="InterPro" id="IPR045474">
    <property type="entry name" value="GEVED"/>
</dbReference>
<dbReference type="Gene3D" id="2.60.120.380">
    <property type="match status" value="1"/>
</dbReference>
<evidence type="ECO:0000256" key="2">
    <source>
        <dbReference type="ARBA" id="ARBA00022801"/>
    </source>
</evidence>
<dbReference type="NCBIfam" id="TIGR04183">
    <property type="entry name" value="Por_Secre_tail"/>
    <property type="match status" value="1"/>
</dbReference>
<keyword evidence="1 4" id="KW-0645">Protease</keyword>
<dbReference type="PANTHER" id="PTHR43399:SF5">
    <property type="entry name" value="PEPTIDASE S8 FAMILY WITH PROTEASE-ASSOCIATED DOMAIN"/>
    <property type="match status" value="1"/>
</dbReference>
<gene>
    <name evidence="8" type="ORF">ACFSSE_08990</name>
</gene>
<feature type="domain" description="Secretion system C-terminal sorting" evidence="6">
    <location>
        <begin position="1177"/>
        <end position="1252"/>
    </location>
</feature>
<comment type="caution">
    <text evidence="8">The sequence shown here is derived from an EMBL/GenBank/DDBJ whole genome shotgun (WGS) entry which is preliminary data.</text>
</comment>
<feature type="active site" description="Charge relay system" evidence="4">
    <location>
        <position position="387"/>
    </location>
</feature>
<evidence type="ECO:0000259" key="7">
    <source>
        <dbReference type="Pfam" id="PF20009"/>
    </source>
</evidence>
<dbReference type="InterPro" id="IPR008979">
    <property type="entry name" value="Galactose-bd-like_sf"/>
</dbReference>
<proteinExistence type="inferred from homology"/>
<evidence type="ECO:0000256" key="1">
    <source>
        <dbReference type="ARBA" id="ARBA00022670"/>
    </source>
</evidence>
<feature type="domain" description="GEVED" evidence="7">
    <location>
        <begin position="659"/>
        <end position="737"/>
    </location>
</feature>
<dbReference type="SUPFAM" id="SSF49785">
    <property type="entry name" value="Galactose-binding domain-like"/>
    <property type="match status" value="1"/>
</dbReference>
<dbReference type="Pfam" id="PF20009">
    <property type="entry name" value="GEVED"/>
    <property type="match status" value="1"/>
</dbReference>
<feature type="active site" description="Charge relay system" evidence="4">
    <location>
        <position position="130"/>
    </location>
</feature>
<sequence>MFKKLITICLTVLATKVSYAQEKQVLVTKKQFDNLTLLSSELSTKNTENKQKAFALARKNNWIIFKEYKDGTIISLQGVDDFGFPLYLTTYNNTIAAGTTNTNSIYNGGSLGLSLSGSSNNISGKMGIWDGGSILINHQEFASGRIEQIDLPESLSSHATHVAGTLVATGVNPIARGMAWGLKKLYAYDFNKDDTEMTLAASQGMLVSNHSYGFIAGWDYNSDVTPPRWEYYGYPESTEDYKFGFYDNTAKNWDLISYNAPFYLIVKSAGNNRNQNGPTVGTEYYGYESTSSSTFVSKGPRPTNISNNNGYDILSTTSNAKNILTVGAVNGLPFGSNNPTDIQISSFSSWGPTDDGRIKPDIVANGVSLTSTNSSDTRSYSTLSGTSMSAPNVSGSILLLQEYYSQLNTGSFMRSATLKGLIINTANEAGSALGPDYIYGWGLLNIENAANIIKLRGNKSIITERTLSQGEIYNLQITSSGYGPLKVTICWTDPEGKVVTSGTINDRTPKLVNDLDLRLIQGVTTFFPWKLNPLIPANAATNADNIVDNVEQISIPNAVPGQTYTLRVSHKGTLTKGPQNYSIIASGVGGVVYCTSAANSTADSRIEQVQLGSINNTVASSCRSYTNFTDLSTELEAGKSYPFTINLGTCGANEDKIAAIYADWNSDGDFNDEGESLAKSSVFNQNGIFTGNITVPANVISGNSSILRIVLNETTNPNSIIPCGSYVKGETQDYKINFIKSTTDVGVIAINSELENLCPTTPKKFSVRLKNFGGASISNIPITFTLSSNNTVIQTITENFNGTILPNYELNYTFNAVLLNLQNATNYIITVKTALGNDIKDVNDATTKSFTTSTPQNAVNLNASVCDNAADYYQLNGSGDGFIYWYASANSAVPLEIGNNVYTNTAPISNTYYAGLNSFRSYFGAVNKNQYSGGQYSGNFGPKPIITVKAPMVLDSALLYVSKSGQLTFTVETLSGVVLSSQTINVERTKTTVDVSTVTNLIDDDPNDPGKVYKIGLEFPAAGTYYIGISFNGATIFRSNVGVNNIPINLGNGIISLTGANSATTGNITNAYYYFYNMLFKALGCPTNTRQAVTLGKPLINQMGNTLTSTPAFQYQWFLNGNSIDGATNQTHIAVSSGLYSVNAINSSGCISRSDNFNYVISSIKPSDGEEIGLKAFPVPANDLLNLAFEVNNRSNLNISLINSLGQVVYNTKENNFIGKYTDSINVKNHQNGSYILSIKFNNNVYTQKISIMH</sequence>
<dbReference type="RefSeq" id="WP_379043401.1">
    <property type="nucleotide sequence ID" value="NZ_JBHSKW010000032.1"/>
</dbReference>
<dbReference type="PROSITE" id="PS51892">
    <property type="entry name" value="SUBTILASE"/>
    <property type="match status" value="1"/>
</dbReference>
<dbReference type="SUPFAM" id="SSF52743">
    <property type="entry name" value="Subtilisin-like"/>
    <property type="match status" value="1"/>
</dbReference>
<feature type="domain" description="Peptidase S8/S53" evidence="5">
    <location>
        <begin position="151"/>
        <end position="442"/>
    </location>
</feature>
<dbReference type="InterPro" id="IPR051048">
    <property type="entry name" value="Peptidase_S8/S53_subtilisin"/>
</dbReference>
<evidence type="ECO:0000259" key="6">
    <source>
        <dbReference type="Pfam" id="PF18962"/>
    </source>
</evidence>
<evidence type="ECO:0000256" key="3">
    <source>
        <dbReference type="ARBA" id="ARBA00022825"/>
    </source>
</evidence>